<evidence type="ECO:0000313" key="12">
    <source>
        <dbReference type="Proteomes" id="UP000001307"/>
    </source>
</evidence>
<feature type="domain" description="AMP-dependent synthetase/ligase" evidence="10">
    <location>
        <begin position="113"/>
        <end position="539"/>
    </location>
</feature>
<keyword evidence="3" id="KW-0547">Nucleotide-binding</keyword>
<keyword evidence="2" id="KW-0436">Ligase</keyword>
<dbReference type="PANTHER" id="PTHR43272">
    <property type="entry name" value="LONG-CHAIN-FATTY-ACID--COA LIGASE"/>
    <property type="match status" value="1"/>
</dbReference>
<sequence>MPEQKEPAWAHALNGLLVVLGFTLDIVTYLPWKIYMLGSQYSKSQSSPKSVSTGGPGGPYISTQNNGKLMTSCYGNTQTMDAAFERACKLYKDQRALGTRELLSEVDEKQPNGKVFKKAVFGKYQWLTYGEMFQTVDKLARGFSELGIKEARVCLYMETRAEWMMTAHACFRHNIKIVTVYSTLGEVAVTQALNEAEVEVVITSASLLENKLINIAKKVPTLKTVVFAPHEFRHQKVKADLLPAAVSAISFDEICKIGATSKITENPNEPTTPDTIAVIMYTSGTTGKPKGVMLSQGNVLGSASAMLSRIISFDNPMNSNDTWLAYLPLAHILELSAENAVLLAGIPVGYGSTLTISDKSSRIKAGSKGDASELRPSIMPAVPEISERIRKAVMANVADMNPFRRTLFNFAYKYKLRHKKNNMPTPLWDRFIFSKTKNLLGGRLRVFISGGAPLDVKTQRFINICLCTDVTAGYGLTETSAGGSLQDMFDNRCGNAGHLLDSSMIKLIDWKEGNYSVNDKPFPRGEIVVGGNNVAHGYYQMPEKTKEDFSTDENGIRWFKTGDIGQMDNNGNLSIIDRKKDLVKLRHGEYIALGKIEAILKTSSFCENICVFANQDQLTCVAVAVVSKPAIMKAAAELDISGEYDDLLKRKEIIKAVYEDFQKIAKIGKLTKQEIPSKIYLEKDAWTPEDGFLTDALKIKRTVLNAYYKKVVDKLYMK</sequence>
<reference evidence="11" key="1">
    <citation type="journal article" date="2010" name="Science">
        <title>Plasticity of animal genome architecture unmasked by rapid evolution of a pelagic tunicate.</title>
        <authorList>
            <person name="Denoeud F."/>
            <person name="Henriet S."/>
            <person name="Mungpakdee S."/>
            <person name="Aury J.M."/>
            <person name="Da Silva C."/>
            <person name="Brinkmann H."/>
            <person name="Mikhaleva J."/>
            <person name="Olsen L.C."/>
            <person name="Jubin C."/>
            <person name="Canestro C."/>
            <person name="Bouquet J.M."/>
            <person name="Danks G."/>
            <person name="Poulain J."/>
            <person name="Campsteijn C."/>
            <person name="Adamski M."/>
            <person name="Cross I."/>
            <person name="Yadetie F."/>
            <person name="Muffato M."/>
            <person name="Louis A."/>
            <person name="Butcher S."/>
            <person name="Tsagkogeorga G."/>
            <person name="Konrad A."/>
            <person name="Singh S."/>
            <person name="Jensen M.F."/>
            <person name="Cong E.H."/>
            <person name="Eikeseth-Otteraa H."/>
            <person name="Noel B."/>
            <person name="Anthouard V."/>
            <person name="Porcel B.M."/>
            <person name="Kachouri-Lafond R."/>
            <person name="Nishino A."/>
            <person name="Ugolini M."/>
            <person name="Chourrout P."/>
            <person name="Nishida H."/>
            <person name="Aasland R."/>
            <person name="Huzurbazar S."/>
            <person name="Westhof E."/>
            <person name="Delsuc F."/>
            <person name="Lehrach H."/>
            <person name="Reinhardt R."/>
            <person name="Weissenbach J."/>
            <person name="Roy S.W."/>
            <person name="Artiguenave F."/>
            <person name="Postlethwait J.H."/>
            <person name="Manak J.R."/>
            <person name="Thompson E.M."/>
            <person name="Jaillon O."/>
            <person name="Du Pasquier L."/>
            <person name="Boudinot P."/>
            <person name="Liberles D.A."/>
            <person name="Volff J.N."/>
            <person name="Philippe H."/>
            <person name="Lenhard B."/>
            <person name="Roest Crollius H."/>
            <person name="Wincker P."/>
            <person name="Chourrout D."/>
        </authorList>
    </citation>
    <scope>NUCLEOTIDE SEQUENCE [LARGE SCALE GENOMIC DNA]</scope>
</reference>
<gene>
    <name evidence="11" type="ORF">GSOID_T00001672001</name>
</gene>
<comment type="similarity">
    <text evidence="1">Belongs to the ATP-dependent AMP-binding enzyme family.</text>
</comment>
<dbReference type="InterPro" id="IPR020845">
    <property type="entry name" value="AMP-binding_CS"/>
</dbReference>
<keyword evidence="4" id="KW-0276">Fatty acid metabolism</keyword>
<accession>E4XR95</accession>
<protein>
    <recommendedName>
        <fullName evidence="7">long-chain-fatty-acid--CoA ligase</fullName>
        <ecNumber evidence="7">6.2.1.3</ecNumber>
    </recommendedName>
</protein>
<dbReference type="GO" id="GO:0030182">
    <property type="term" value="P:neuron differentiation"/>
    <property type="evidence" value="ECO:0007669"/>
    <property type="project" value="TreeGrafter"/>
</dbReference>
<dbReference type="GO" id="GO:0005886">
    <property type="term" value="C:plasma membrane"/>
    <property type="evidence" value="ECO:0007669"/>
    <property type="project" value="TreeGrafter"/>
</dbReference>
<keyword evidence="9" id="KW-1133">Transmembrane helix</keyword>
<dbReference type="InterPro" id="IPR042099">
    <property type="entry name" value="ANL_N_sf"/>
</dbReference>
<dbReference type="AlphaFoldDB" id="E4XR95"/>
<evidence type="ECO:0000256" key="9">
    <source>
        <dbReference type="SAM" id="Phobius"/>
    </source>
</evidence>
<evidence type="ECO:0000256" key="1">
    <source>
        <dbReference type="ARBA" id="ARBA00006432"/>
    </source>
</evidence>
<keyword evidence="6" id="KW-0443">Lipid metabolism</keyword>
<dbReference type="SUPFAM" id="SSF56801">
    <property type="entry name" value="Acetyl-CoA synthetase-like"/>
    <property type="match status" value="1"/>
</dbReference>
<dbReference type="InParanoid" id="E4XR95"/>
<feature type="transmembrane region" description="Helical" evidence="9">
    <location>
        <begin position="12"/>
        <end position="32"/>
    </location>
</feature>
<dbReference type="GO" id="GO:0035336">
    <property type="term" value="P:long-chain fatty-acyl-CoA metabolic process"/>
    <property type="evidence" value="ECO:0007669"/>
    <property type="project" value="TreeGrafter"/>
</dbReference>
<evidence type="ECO:0000256" key="2">
    <source>
        <dbReference type="ARBA" id="ARBA00022598"/>
    </source>
</evidence>
<dbReference type="Proteomes" id="UP000001307">
    <property type="component" value="Unassembled WGS sequence"/>
</dbReference>
<comment type="catalytic activity">
    <reaction evidence="8">
        <text>a long-chain fatty acid + ATP + CoA = a long-chain fatty acyl-CoA + AMP + diphosphate</text>
        <dbReference type="Rhea" id="RHEA:15421"/>
        <dbReference type="ChEBI" id="CHEBI:30616"/>
        <dbReference type="ChEBI" id="CHEBI:33019"/>
        <dbReference type="ChEBI" id="CHEBI:57287"/>
        <dbReference type="ChEBI" id="CHEBI:57560"/>
        <dbReference type="ChEBI" id="CHEBI:83139"/>
        <dbReference type="ChEBI" id="CHEBI:456215"/>
        <dbReference type="EC" id="6.2.1.3"/>
    </reaction>
</comment>
<dbReference type="Pfam" id="PF00501">
    <property type="entry name" value="AMP-binding"/>
    <property type="match status" value="1"/>
</dbReference>
<keyword evidence="9" id="KW-0472">Membrane</keyword>
<keyword evidence="5" id="KW-0067">ATP-binding</keyword>
<dbReference type="GO" id="GO:0005524">
    <property type="term" value="F:ATP binding"/>
    <property type="evidence" value="ECO:0007669"/>
    <property type="project" value="UniProtKB-KW"/>
</dbReference>
<evidence type="ECO:0000313" key="11">
    <source>
        <dbReference type="EMBL" id="CBY12311.1"/>
    </source>
</evidence>
<dbReference type="InterPro" id="IPR000873">
    <property type="entry name" value="AMP-dep_synth/lig_dom"/>
</dbReference>
<evidence type="ECO:0000256" key="8">
    <source>
        <dbReference type="ARBA" id="ARBA00036813"/>
    </source>
</evidence>
<evidence type="ECO:0000256" key="7">
    <source>
        <dbReference type="ARBA" id="ARBA00026121"/>
    </source>
</evidence>
<dbReference type="GO" id="GO:0004467">
    <property type="term" value="F:long-chain fatty acid-CoA ligase activity"/>
    <property type="evidence" value="ECO:0007669"/>
    <property type="project" value="UniProtKB-EC"/>
</dbReference>
<dbReference type="EMBL" id="FN653115">
    <property type="protein sequence ID" value="CBY12311.1"/>
    <property type="molecule type" value="Genomic_DNA"/>
</dbReference>
<evidence type="ECO:0000256" key="4">
    <source>
        <dbReference type="ARBA" id="ARBA00022832"/>
    </source>
</evidence>
<name>E4XR95_OIKDI</name>
<keyword evidence="12" id="KW-1185">Reference proteome</keyword>
<dbReference type="EC" id="6.2.1.3" evidence="7"/>
<evidence type="ECO:0000259" key="10">
    <source>
        <dbReference type="Pfam" id="PF00501"/>
    </source>
</evidence>
<keyword evidence="9" id="KW-0812">Transmembrane</keyword>
<evidence type="ECO:0000256" key="6">
    <source>
        <dbReference type="ARBA" id="ARBA00023098"/>
    </source>
</evidence>
<proteinExistence type="inferred from homology"/>
<evidence type="ECO:0000256" key="3">
    <source>
        <dbReference type="ARBA" id="ARBA00022741"/>
    </source>
</evidence>
<evidence type="ECO:0000256" key="5">
    <source>
        <dbReference type="ARBA" id="ARBA00022840"/>
    </source>
</evidence>
<dbReference type="PANTHER" id="PTHR43272:SF83">
    <property type="entry name" value="ACYL-COA SYNTHETASE LONG-CHAIN, ISOFORM J"/>
    <property type="match status" value="1"/>
</dbReference>
<dbReference type="PROSITE" id="PS00455">
    <property type="entry name" value="AMP_BINDING"/>
    <property type="match status" value="1"/>
</dbReference>
<organism evidence="11">
    <name type="scientific">Oikopleura dioica</name>
    <name type="common">Tunicate</name>
    <dbReference type="NCBI Taxonomy" id="34765"/>
    <lineage>
        <taxon>Eukaryota</taxon>
        <taxon>Metazoa</taxon>
        <taxon>Chordata</taxon>
        <taxon>Tunicata</taxon>
        <taxon>Appendicularia</taxon>
        <taxon>Copelata</taxon>
        <taxon>Oikopleuridae</taxon>
        <taxon>Oikopleura</taxon>
    </lineage>
</organism>
<dbReference type="Gene3D" id="3.40.50.12780">
    <property type="entry name" value="N-terminal domain of ligase-like"/>
    <property type="match status" value="1"/>
</dbReference>
<dbReference type="GO" id="GO:0005783">
    <property type="term" value="C:endoplasmic reticulum"/>
    <property type="evidence" value="ECO:0007669"/>
    <property type="project" value="TreeGrafter"/>
</dbReference>
<dbReference type="GO" id="GO:0005811">
    <property type="term" value="C:lipid droplet"/>
    <property type="evidence" value="ECO:0007669"/>
    <property type="project" value="TreeGrafter"/>
</dbReference>
<dbReference type="OrthoDB" id="1700726at2759"/>